<evidence type="ECO:0000256" key="1">
    <source>
        <dbReference type="SAM" id="MobiDB-lite"/>
    </source>
</evidence>
<protein>
    <submittedName>
        <fullName evidence="3">Uncharacterized protein</fullName>
    </submittedName>
</protein>
<organism evidence="2 3">
    <name type="scientific">Ascaris lumbricoides</name>
    <name type="common">Giant roundworm</name>
    <dbReference type="NCBI Taxonomy" id="6252"/>
    <lineage>
        <taxon>Eukaryota</taxon>
        <taxon>Metazoa</taxon>
        <taxon>Ecdysozoa</taxon>
        <taxon>Nematoda</taxon>
        <taxon>Chromadorea</taxon>
        <taxon>Rhabditida</taxon>
        <taxon>Spirurina</taxon>
        <taxon>Ascaridomorpha</taxon>
        <taxon>Ascaridoidea</taxon>
        <taxon>Ascarididae</taxon>
        <taxon>Ascaris</taxon>
    </lineage>
</organism>
<sequence>MHRGMGIEKHPMNEVLFYDHKAHSQHLEPYRIDQALLKHKSSMFGGSKSVMIYVNAATIAKPNAAQIITELLAAFEKFTREESHEHLVKIRSMHRGMGIEKHPMNEVLFYDHKAHSQHLEPYRIDQALIELLMTLLSLIQFQVISQGTVPAAASGPDRRHGSQPAANPHIAQNAASTQASQDAQAERKKETNAKTPQRKTPKDSGDGTKEKTTDEKDKKEGKEHSKEGDDNAEKKEGSKEEKDADRKDSDAGVKKSSEEKKEGDEEKEGEEKKSEEKDNTDLSKEEKKSDREKKEGGEGKKLVIHAPTEVRKADAQDPQYQTLAGLNNDELFGAGDEPKKKLVIKAPTQVHKADAQDPQYQVSQIDLIEAFILAEARVARSIRSQRFYAQSGTCPGDRIDGREVVQHLYSLVINANSNSCCVVQCNLQILISQGKESNVEDVE</sequence>
<dbReference type="Proteomes" id="UP000036681">
    <property type="component" value="Unplaced"/>
</dbReference>
<dbReference type="AlphaFoldDB" id="A0A9J2Q5G5"/>
<feature type="region of interest" description="Disordered" evidence="1">
    <location>
        <begin position="150"/>
        <end position="319"/>
    </location>
</feature>
<evidence type="ECO:0000313" key="2">
    <source>
        <dbReference type="Proteomes" id="UP000036681"/>
    </source>
</evidence>
<dbReference type="InterPro" id="IPR004296">
    <property type="entry name" value="DUF236"/>
</dbReference>
<feature type="compositionally biased region" description="Basic and acidic residues" evidence="1">
    <location>
        <begin position="200"/>
        <end position="301"/>
    </location>
</feature>
<accession>A0A9J2Q5G5</accession>
<keyword evidence="2" id="KW-1185">Reference proteome</keyword>
<dbReference type="Pfam" id="PF03057">
    <property type="entry name" value="DUF236"/>
    <property type="match status" value="1"/>
</dbReference>
<proteinExistence type="predicted"/>
<name>A0A9J2Q5G5_ASCLU</name>
<reference evidence="3" key="1">
    <citation type="submission" date="2023-03" db="UniProtKB">
        <authorList>
            <consortium name="WormBaseParasite"/>
        </authorList>
    </citation>
    <scope>IDENTIFICATION</scope>
</reference>
<feature type="compositionally biased region" description="Low complexity" evidence="1">
    <location>
        <begin position="171"/>
        <end position="183"/>
    </location>
</feature>
<dbReference type="WBParaSite" id="ALUE_0001764101-mRNA-1">
    <property type="protein sequence ID" value="ALUE_0001764101-mRNA-1"/>
    <property type="gene ID" value="ALUE_0001764101"/>
</dbReference>
<evidence type="ECO:0000313" key="3">
    <source>
        <dbReference type="WBParaSite" id="ALUE_0001764101-mRNA-1"/>
    </source>
</evidence>